<organism evidence="1 2">
    <name type="scientific">Pseudomonas vranovensis</name>
    <dbReference type="NCBI Taxonomy" id="321661"/>
    <lineage>
        <taxon>Bacteria</taxon>
        <taxon>Pseudomonadati</taxon>
        <taxon>Pseudomonadota</taxon>
        <taxon>Gammaproteobacteria</taxon>
        <taxon>Pseudomonadales</taxon>
        <taxon>Pseudomonadaceae</taxon>
        <taxon>Pseudomonas</taxon>
    </lineage>
</organism>
<dbReference type="InterPro" id="IPR008727">
    <property type="entry name" value="PAAR_motif"/>
</dbReference>
<comment type="caution">
    <text evidence="1">The sequence shown here is derived from an EMBL/GenBank/DDBJ whole genome shotgun (WGS) entry which is preliminary data.</text>
</comment>
<dbReference type="AlphaFoldDB" id="A0A423DR02"/>
<evidence type="ECO:0000313" key="1">
    <source>
        <dbReference type="EMBL" id="ROL73987.1"/>
    </source>
</evidence>
<dbReference type="CDD" id="cd14743">
    <property type="entry name" value="PAAR_CT_1"/>
    <property type="match status" value="1"/>
</dbReference>
<evidence type="ECO:0000313" key="2">
    <source>
        <dbReference type="Proteomes" id="UP000285286"/>
    </source>
</evidence>
<dbReference type="EMBL" id="MOAM01000021">
    <property type="protein sequence ID" value="ROL73987.1"/>
    <property type="molecule type" value="Genomic_DNA"/>
</dbReference>
<sequence length="85" mass="8498">MPAIVLLGHNHHCPTCGPTTVDSGADSFSVNGRAIARVGDTLGCGARITSGSPSMTIGGHAVARVGDTTDHGGTLENGDASWLVD</sequence>
<name>A0A423DR02_9PSED</name>
<keyword evidence="2" id="KW-1185">Reference proteome</keyword>
<dbReference type="RefSeq" id="WP_123566183.1">
    <property type="nucleotide sequence ID" value="NZ_MOAM01000021.1"/>
</dbReference>
<dbReference type="Pfam" id="PF05488">
    <property type="entry name" value="PAAR_motif"/>
    <property type="match status" value="1"/>
</dbReference>
<proteinExistence type="predicted"/>
<dbReference type="Gene3D" id="2.60.200.60">
    <property type="match status" value="2"/>
</dbReference>
<dbReference type="Proteomes" id="UP000285286">
    <property type="component" value="Unassembled WGS sequence"/>
</dbReference>
<gene>
    <name evidence="1" type="ORF">BHU25_13250</name>
</gene>
<reference evidence="1 2" key="1">
    <citation type="submission" date="2016-10" db="EMBL/GenBank/DDBJ databases">
        <title>Comparative genome analysis of multiple Pseudomonas spp. focuses on biocontrol and plant growth promoting traits.</title>
        <authorList>
            <person name="Tao X.-Y."/>
            <person name="Taylor C.G."/>
        </authorList>
    </citation>
    <scope>NUCLEOTIDE SEQUENCE [LARGE SCALE GENOMIC DNA]</scope>
    <source>
        <strain evidence="1 2">15D11</strain>
    </source>
</reference>
<accession>A0A423DR02</accession>
<evidence type="ECO:0008006" key="3">
    <source>
        <dbReference type="Google" id="ProtNLM"/>
    </source>
</evidence>
<protein>
    <recommendedName>
        <fullName evidence="3">PAAR domain-containing protein</fullName>
    </recommendedName>
</protein>